<dbReference type="Gene3D" id="2.60.40.10">
    <property type="entry name" value="Immunoglobulins"/>
    <property type="match status" value="1"/>
</dbReference>
<gene>
    <name evidence="1" type="ORF">S01H1_14417</name>
</gene>
<dbReference type="InterPro" id="IPR013783">
    <property type="entry name" value="Ig-like_fold"/>
</dbReference>
<protein>
    <submittedName>
        <fullName evidence="1">Uncharacterized protein</fullName>
    </submittedName>
</protein>
<feature type="non-terminal residue" evidence="1">
    <location>
        <position position="392"/>
    </location>
</feature>
<dbReference type="EMBL" id="BARS01007497">
    <property type="protein sequence ID" value="GAF83770.1"/>
    <property type="molecule type" value="Genomic_DNA"/>
</dbReference>
<reference evidence="1" key="1">
    <citation type="journal article" date="2014" name="Front. Microbiol.">
        <title>High frequency of phylogenetically diverse reductive dehalogenase-homologous genes in deep subseafloor sedimentary metagenomes.</title>
        <authorList>
            <person name="Kawai M."/>
            <person name="Futagami T."/>
            <person name="Toyoda A."/>
            <person name="Takaki Y."/>
            <person name="Nishi S."/>
            <person name="Hori S."/>
            <person name="Arai W."/>
            <person name="Tsubouchi T."/>
            <person name="Morono Y."/>
            <person name="Uchiyama I."/>
            <person name="Ito T."/>
            <person name="Fujiyama A."/>
            <person name="Inagaki F."/>
            <person name="Takami H."/>
        </authorList>
    </citation>
    <scope>NUCLEOTIDE SEQUENCE</scope>
    <source>
        <strain evidence="1">Expedition CK06-06</strain>
    </source>
</reference>
<comment type="caution">
    <text evidence="1">The sequence shown here is derived from an EMBL/GenBank/DDBJ whole genome shotgun (WGS) entry which is preliminary data.</text>
</comment>
<dbReference type="AlphaFoldDB" id="X0U5J0"/>
<sequence>TGPYLTNAGSDLTLKWNEGIDSSLVLYPEASRTSGGNSATGFYVDQTQSVRIQTWLGSSGVVIGLGSNHGLWETDETYDRGTGTKIWGGGGSEDFYMTLDEGHYVVDVDIWYVTVGSVNGGTKATHTDHKFNRYTRTSTNLGQSWGSASGPDKVDGYSTGPRYIYDPEPTFEMEGTPPFLYPVFVYPSGTKIYEIYGSSSDLYYRKAELTAEHRNNWLPVYPSGFPSEKISWSSSAQITHTGTANKFTVTICKDSSENVYAAWLDTRDGNDEIYYQKLPINFAPINGSITASMIKIPLDSSLIESQALSEPELLSPADGSTVKMLRPTFKWQGPKGITQYRLELSQLPTFGGARTFTKNITAAEANPTDGSNPTLAYEIHEFDEGLSSGTWY</sequence>
<accession>X0U5J0</accession>
<name>X0U5J0_9ZZZZ</name>
<proteinExistence type="predicted"/>
<evidence type="ECO:0000313" key="1">
    <source>
        <dbReference type="EMBL" id="GAF83770.1"/>
    </source>
</evidence>
<organism evidence="1">
    <name type="scientific">marine sediment metagenome</name>
    <dbReference type="NCBI Taxonomy" id="412755"/>
    <lineage>
        <taxon>unclassified sequences</taxon>
        <taxon>metagenomes</taxon>
        <taxon>ecological metagenomes</taxon>
    </lineage>
</organism>
<feature type="non-terminal residue" evidence="1">
    <location>
        <position position="1"/>
    </location>
</feature>